<sequence>MTNVIHGAAFRSLECLTSNAPAGVSLASQAALTMPIHVVEQGDHLSSIAERAGFHDFHTIWDHPENAELKALRKNPHVLLPGDRVFIPDKEVRTELRPTDASHKFRLKKEVLKLRVMLQKVDGEPIPDTMAGLLIDGTASREPISAGMLDKAIARTARNGKLELTDDQIAIGIGDLDPVEEKSGQLARLLNLGYYRRALDPVDEDEWKSAVEEFQCDHELTPVTGECDGATQAKLLEVHGC</sequence>
<evidence type="ECO:0000259" key="1">
    <source>
        <dbReference type="Pfam" id="PF01471"/>
    </source>
</evidence>
<dbReference type="InterPro" id="IPR036365">
    <property type="entry name" value="PGBD-like_sf"/>
</dbReference>
<comment type="caution">
    <text evidence="2">The sequence shown here is derived from an EMBL/GenBank/DDBJ whole genome shotgun (WGS) entry which is preliminary data.</text>
</comment>
<keyword evidence="3" id="KW-1185">Reference proteome</keyword>
<feature type="domain" description="Peptidoglycan binding-like" evidence="1">
    <location>
        <begin position="188"/>
        <end position="235"/>
    </location>
</feature>
<gene>
    <name evidence="2" type="ORF">HLB44_26710</name>
</gene>
<organism evidence="2 3">
    <name type="scientific">Pseudaquabacterium terrae</name>
    <dbReference type="NCBI Taxonomy" id="2732868"/>
    <lineage>
        <taxon>Bacteria</taxon>
        <taxon>Pseudomonadati</taxon>
        <taxon>Pseudomonadota</taxon>
        <taxon>Betaproteobacteria</taxon>
        <taxon>Burkholderiales</taxon>
        <taxon>Sphaerotilaceae</taxon>
        <taxon>Pseudaquabacterium</taxon>
    </lineage>
</organism>
<dbReference type="InterPro" id="IPR018392">
    <property type="entry name" value="LysM"/>
</dbReference>
<accession>A0ABX2EPZ6</accession>
<dbReference type="Pfam" id="PF01471">
    <property type="entry name" value="PG_binding_1"/>
    <property type="match status" value="1"/>
</dbReference>
<dbReference type="InterPro" id="IPR036779">
    <property type="entry name" value="LysM_dom_sf"/>
</dbReference>
<name>A0ABX2EPZ6_9BURK</name>
<evidence type="ECO:0000313" key="2">
    <source>
        <dbReference type="EMBL" id="NRF70601.1"/>
    </source>
</evidence>
<dbReference type="Gene3D" id="3.10.350.10">
    <property type="entry name" value="LysM domain"/>
    <property type="match status" value="1"/>
</dbReference>
<protein>
    <submittedName>
        <fullName evidence="2">Peptidoglycan-binding protein</fullName>
    </submittedName>
</protein>
<dbReference type="RefSeq" id="WP_173130081.1">
    <property type="nucleotide sequence ID" value="NZ_JABRWJ010000009.1"/>
</dbReference>
<dbReference type="CDD" id="cd00118">
    <property type="entry name" value="LysM"/>
    <property type="match status" value="1"/>
</dbReference>
<evidence type="ECO:0000313" key="3">
    <source>
        <dbReference type="Proteomes" id="UP000737171"/>
    </source>
</evidence>
<dbReference type="InterPro" id="IPR036366">
    <property type="entry name" value="PGBDSf"/>
</dbReference>
<dbReference type="Proteomes" id="UP000737171">
    <property type="component" value="Unassembled WGS sequence"/>
</dbReference>
<dbReference type="EMBL" id="JABRWJ010000009">
    <property type="protein sequence ID" value="NRF70601.1"/>
    <property type="molecule type" value="Genomic_DNA"/>
</dbReference>
<proteinExistence type="predicted"/>
<dbReference type="SUPFAM" id="SSF47090">
    <property type="entry name" value="PGBD-like"/>
    <property type="match status" value="1"/>
</dbReference>
<reference evidence="2 3" key="1">
    <citation type="submission" date="2020-05" db="EMBL/GenBank/DDBJ databases">
        <title>Aquincola sp. isolate from soil.</title>
        <authorList>
            <person name="Han J."/>
            <person name="Kim D.-U."/>
        </authorList>
    </citation>
    <scope>NUCLEOTIDE SEQUENCE [LARGE SCALE GENOMIC DNA]</scope>
    <source>
        <strain evidence="2 3">S2</strain>
    </source>
</reference>
<dbReference type="Gene3D" id="1.10.101.10">
    <property type="entry name" value="PGBD-like superfamily/PGBD"/>
    <property type="match status" value="1"/>
</dbReference>
<dbReference type="InterPro" id="IPR002477">
    <property type="entry name" value="Peptidoglycan-bd-like"/>
</dbReference>